<dbReference type="InParanoid" id="A0A0V0QMB9"/>
<protein>
    <submittedName>
        <fullName evidence="2">Uncharacterized protein</fullName>
    </submittedName>
</protein>
<gene>
    <name evidence="2" type="ORF">PPERSA_07029</name>
</gene>
<feature type="region of interest" description="Disordered" evidence="1">
    <location>
        <begin position="208"/>
        <end position="233"/>
    </location>
</feature>
<feature type="compositionally biased region" description="Low complexity" evidence="1">
    <location>
        <begin position="254"/>
        <end position="266"/>
    </location>
</feature>
<comment type="caution">
    <text evidence="2">The sequence shown here is derived from an EMBL/GenBank/DDBJ whole genome shotgun (WGS) entry which is preliminary data.</text>
</comment>
<proteinExistence type="predicted"/>
<dbReference type="EMBL" id="LDAU01000142">
    <property type="protein sequence ID" value="KRX03201.1"/>
    <property type="molecule type" value="Genomic_DNA"/>
</dbReference>
<organism evidence="2 3">
    <name type="scientific">Pseudocohnilembus persalinus</name>
    <name type="common">Ciliate</name>
    <dbReference type="NCBI Taxonomy" id="266149"/>
    <lineage>
        <taxon>Eukaryota</taxon>
        <taxon>Sar</taxon>
        <taxon>Alveolata</taxon>
        <taxon>Ciliophora</taxon>
        <taxon>Intramacronucleata</taxon>
        <taxon>Oligohymenophorea</taxon>
        <taxon>Scuticociliatia</taxon>
        <taxon>Philasterida</taxon>
        <taxon>Pseudocohnilembidae</taxon>
        <taxon>Pseudocohnilembus</taxon>
    </lineage>
</organism>
<keyword evidence="3" id="KW-1185">Reference proteome</keyword>
<evidence type="ECO:0000256" key="1">
    <source>
        <dbReference type="SAM" id="MobiDB-lite"/>
    </source>
</evidence>
<accession>A0A0V0QMB9</accession>
<sequence length="387" mass="45224">MSSYSEIYKQKKSGSSSINGLQLRNGVSSQNINHKNNIGFIETEQKQDLLRNNIANNLQLKFNSPNYRLQNPITSLNMPNEVVQKLGKKFNEFSGIDHLAGYPIPEQKRIAKQGVFKSYEKGGPEKQWKPSKKQVENQLMNEKIEKIEKIEQNRIKMTDYSERYKRNPIFEGDEVVQNQMIQRLQSRVQKQSSVADQQISKETQNLNNKRLGLDGQSFKRQYKNQESTAERVFSPRRVNLQKNQQIWGESQQAQKQENGQNSNQNQQFQSLKNIKKDIRDFKESIAPEVWPLRSDLPKKKEINSDFVKGQKSLQNTVFHVMHYDYGMPNGNQFTDKINRNIKDNMVDFSGANQQKNFRRTGNVLMKEENMALQRVKSAERADYNKFY</sequence>
<evidence type="ECO:0000313" key="3">
    <source>
        <dbReference type="Proteomes" id="UP000054937"/>
    </source>
</evidence>
<reference evidence="2 3" key="1">
    <citation type="journal article" date="2015" name="Sci. Rep.">
        <title>Genome of the facultative scuticociliatosis pathogen Pseudocohnilembus persalinus provides insight into its virulence through horizontal gene transfer.</title>
        <authorList>
            <person name="Xiong J."/>
            <person name="Wang G."/>
            <person name="Cheng J."/>
            <person name="Tian M."/>
            <person name="Pan X."/>
            <person name="Warren A."/>
            <person name="Jiang C."/>
            <person name="Yuan D."/>
            <person name="Miao W."/>
        </authorList>
    </citation>
    <scope>NUCLEOTIDE SEQUENCE [LARGE SCALE GENOMIC DNA]</scope>
    <source>
        <strain evidence="2">36N120E</strain>
    </source>
</reference>
<name>A0A0V0QMB9_PSEPJ</name>
<evidence type="ECO:0000313" key="2">
    <source>
        <dbReference type="EMBL" id="KRX03201.1"/>
    </source>
</evidence>
<dbReference type="Proteomes" id="UP000054937">
    <property type="component" value="Unassembled WGS sequence"/>
</dbReference>
<dbReference type="AlphaFoldDB" id="A0A0V0QMB9"/>
<feature type="region of interest" description="Disordered" evidence="1">
    <location>
        <begin position="247"/>
        <end position="266"/>
    </location>
</feature>